<feature type="transmembrane region" description="Helical" evidence="8">
    <location>
        <begin position="349"/>
        <end position="367"/>
    </location>
</feature>
<evidence type="ECO:0000313" key="10">
    <source>
        <dbReference type="Proteomes" id="UP000298460"/>
    </source>
</evidence>
<evidence type="ECO:0000256" key="8">
    <source>
        <dbReference type="SAM" id="Phobius"/>
    </source>
</evidence>
<dbReference type="PANTHER" id="PTHR30047:SF7">
    <property type="entry name" value="HIGH-AFFINITY CHOLINE TRANSPORT PROTEIN"/>
    <property type="match status" value="1"/>
</dbReference>
<dbReference type="InterPro" id="IPR000060">
    <property type="entry name" value="BCCT_transptr"/>
</dbReference>
<feature type="transmembrane region" description="Helical" evidence="8">
    <location>
        <begin position="229"/>
        <end position="252"/>
    </location>
</feature>
<dbReference type="GO" id="GO:0022857">
    <property type="term" value="F:transmembrane transporter activity"/>
    <property type="evidence" value="ECO:0007669"/>
    <property type="project" value="InterPro"/>
</dbReference>
<keyword evidence="4" id="KW-1003">Cell membrane</keyword>
<evidence type="ECO:0000256" key="6">
    <source>
        <dbReference type="ARBA" id="ARBA00022989"/>
    </source>
</evidence>
<evidence type="ECO:0000256" key="1">
    <source>
        <dbReference type="ARBA" id="ARBA00004651"/>
    </source>
</evidence>
<dbReference type="PANTHER" id="PTHR30047">
    <property type="entry name" value="HIGH-AFFINITY CHOLINE TRANSPORT PROTEIN-RELATED"/>
    <property type="match status" value="1"/>
</dbReference>
<keyword evidence="3" id="KW-0813">Transport</keyword>
<keyword evidence="7 8" id="KW-0472">Membrane</keyword>
<sequence>MSEKKSFLGKIDRTIFSVSAIIMVLFVVWTLLQPKVAGATFSAVQKFITVNFGWSYLLGVTFFLGFAIFLALSKYGNITLGKDGEKPEYSTWSWFAMLFAAGMGIGLVFWGVAEPMSFYAGPPYGEPNSIQSAQIAMRYTFFHWGLHPWSVFAVVGLSMAYFQFRKGLPALVSSTLYPLIGEKGVNGWIGKLVDILAVFATIFGVATSLGLGAMQIATGLNYAYGLPTGMTTTIIIIIVITALFITSAVTGIEKGIKFLSNTNMVLIALIVGLLIIVGPTRFILNGFTETIGSYLFNIVQTSFWADTFGTNPGWVGGWTIFYWAWWVAWGPFVGAFIARISKGRSVKEFILGVVIAPTLMSFVWLSVMGYSALNIDVVQHGGIAAQVAKDASTAIFAMFQHYPLSGLLTILSTLIIAIFFITSADSATFVMAMLTSGGELNPSAGLKITWGLIVGAVAIALMVAGGLGALQTASIAAAFPFMIVMFAMCASLIKAFQKEDKKESVEPQVNNYNATTAQNSKHV</sequence>
<evidence type="ECO:0000256" key="7">
    <source>
        <dbReference type="ARBA" id="ARBA00023136"/>
    </source>
</evidence>
<name>A0A4Z0R785_9FIRM</name>
<comment type="subcellular location">
    <subcellularLocation>
        <location evidence="1">Cell membrane</location>
        <topology evidence="1">Multi-pass membrane protein</topology>
    </subcellularLocation>
</comment>
<evidence type="ECO:0000256" key="4">
    <source>
        <dbReference type="ARBA" id="ARBA00022475"/>
    </source>
</evidence>
<proteinExistence type="inferred from homology"/>
<feature type="transmembrane region" description="Helical" evidence="8">
    <location>
        <begin position="146"/>
        <end position="164"/>
    </location>
</feature>
<keyword evidence="6 8" id="KW-1133">Transmembrane helix</keyword>
<evidence type="ECO:0000256" key="3">
    <source>
        <dbReference type="ARBA" id="ARBA00022448"/>
    </source>
</evidence>
<dbReference type="OrthoDB" id="9775735at2"/>
<comment type="caution">
    <text evidence="9">The sequence shown here is derived from an EMBL/GenBank/DDBJ whole genome shotgun (WGS) entry which is preliminary data.</text>
</comment>
<dbReference type="InterPro" id="IPR018093">
    <property type="entry name" value="BCCT_CS"/>
</dbReference>
<feature type="transmembrane region" description="Helical" evidence="8">
    <location>
        <begin position="320"/>
        <end position="337"/>
    </location>
</feature>
<feature type="transmembrane region" description="Helical" evidence="8">
    <location>
        <begin position="264"/>
        <end position="284"/>
    </location>
</feature>
<feature type="transmembrane region" description="Helical" evidence="8">
    <location>
        <begin position="407"/>
        <end position="434"/>
    </location>
</feature>
<protein>
    <submittedName>
        <fullName evidence="9">BCCT family transporter</fullName>
    </submittedName>
</protein>
<dbReference type="RefSeq" id="WP_135545966.1">
    <property type="nucleotide sequence ID" value="NZ_SPQQ01000003.1"/>
</dbReference>
<dbReference type="AlphaFoldDB" id="A0A4Z0R785"/>
<feature type="transmembrane region" description="Helical" evidence="8">
    <location>
        <begin position="52"/>
        <end position="72"/>
    </location>
</feature>
<keyword evidence="10" id="KW-1185">Reference proteome</keyword>
<feature type="transmembrane region" description="Helical" evidence="8">
    <location>
        <begin position="446"/>
        <end position="467"/>
    </location>
</feature>
<evidence type="ECO:0000256" key="5">
    <source>
        <dbReference type="ARBA" id="ARBA00022692"/>
    </source>
</evidence>
<gene>
    <name evidence="9" type="ORF">E4K67_08285</name>
</gene>
<dbReference type="EMBL" id="SPQQ01000003">
    <property type="protein sequence ID" value="TGE37983.1"/>
    <property type="molecule type" value="Genomic_DNA"/>
</dbReference>
<comment type="similarity">
    <text evidence="2">Belongs to the BCCT transporter (TC 2.A.15) family.</text>
</comment>
<organism evidence="9 10">
    <name type="scientific">Desulfosporosinus fructosivorans</name>
    <dbReference type="NCBI Taxonomy" id="2018669"/>
    <lineage>
        <taxon>Bacteria</taxon>
        <taxon>Bacillati</taxon>
        <taxon>Bacillota</taxon>
        <taxon>Clostridia</taxon>
        <taxon>Eubacteriales</taxon>
        <taxon>Desulfitobacteriaceae</taxon>
        <taxon>Desulfosporosinus</taxon>
    </lineage>
</organism>
<dbReference type="PROSITE" id="PS01303">
    <property type="entry name" value="BCCT"/>
    <property type="match status" value="1"/>
</dbReference>
<dbReference type="GO" id="GO:0005886">
    <property type="term" value="C:plasma membrane"/>
    <property type="evidence" value="ECO:0007669"/>
    <property type="project" value="UniProtKB-SubCell"/>
</dbReference>
<keyword evidence="5 8" id="KW-0812">Transmembrane</keyword>
<dbReference type="Pfam" id="PF02028">
    <property type="entry name" value="BCCT"/>
    <property type="match status" value="1"/>
</dbReference>
<feature type="transmembrane region" description="Helical" evidence="8">
    <location>
        <begin position="192"/>
        <end position="217"/>
    </location>
</feature>
<accession>A0A4Z0R785</accession>
<evidence type="ECO:0000256" key="2">
    <source>
        <dbReference type="ARBA" id="ARBA00005658"/>
    </source>
</evidence>
<feature type="transmembrane region" description="Helical" evidence="8">
    <location>
        <begin position="473"/>
        <end position="493"/>
    </location>
</feature>
<reference evidence="9 10" key="1">
    <citation type="submission" date="2019-03" db="EMBL/GenBank/DDBJ databases">
        <title>Draft Genome Sequence of Desulfosporosinus fructosivorans Strain 63.6F, Isolated from Marine Sediment in the Baltic Sea.</title>
        <authorList>
            <person name="Hausmann B."/>
            <person name="Vandieken V."/>
            <person name="Pjevac P."/>
            <person name="Schreck K."/>
            <person name="Herbold C.W."/>
            <person name="Loy A."/>
        </authorList>
    </citation>
    <scope>NUCLEOTIDE SEQUENCE [LARGE SCALE GENOMIC DNA]</scope>
    <source>
        <strain evidence="9 10">63.6F</strain>
    </source>
</reference>
<evidence type="ECO:0000313" key="9">
    <source>
        <dbReference type="EMBL" id="TGE37983.1"/>
    </source>
</evidence>
<feature type="transmembrane region" description="Helical" evidence="8">
    <location>
        <begin position="92"/>
        <end position="113"/>
    </location>
</feature>
<dbReference type="Proteomes" id="UP000298460">
    <property type="component" value="Unassembled WGS sequence"/>
</dbReference>
<feature type="transmembrane region" description="Helical" evidence="8">
    <location>
        <begin position="14"/>
        <end position="32"/>
    </location>
</feature>